<evidence type="ECO:0000256" key="4">
    <source>
        <dbReference type="ARBA" id="ARBA00023163"/>
    </source>
</evidence>
<keyword evidence="2" id="KW-0805">Transcription regulation</keyword>
<dbReference type="InterPro" id="IPR016032">
    <property type="entry name" value="Sig_transdc_resp-reg_C-effctor"/>
</dbReference>
<keyword evidence="4" id="KW-0804">Transcription</keyword>
<dbReference type="PANTHER" id="PTHR48111">
    <property type="entry name" value="REGULATOR OF RPOS"/>
    <property type="match status" value="1"/>
</dbReference>
<dbReference type="Gene3D" id="1.10.10.10">
    <property type="entry name" value="Winged helix-like DNA-binding domain superfamily/Winged helix DNA-binding domain"/>
    <property type="match status" value="1"/>
</dbReference>
<dbReference type="EMBL" id="QVLX01000002">
    <property type="protein sequence ID" value="RGE88913.1"/>
    <property type="molecule type" value="Genomic_DNA"/>
</dbReference>
<evidence type="ECO:0000256" key="1">
    <source>
        <dbReference type="ARBA" id="ARBA00018672"/>
    </source>
</evidence>
<dbReference type="AlphaFoldDB" id="A0A3E3K4N7"/>
<dbReference type="PANTHER" id="PTHR48111:SF43">
    <property type="entry name" value="STAGE 0 SPORULATION PROTEIN A HOMOLOG"/>
    <property type="match status" value="1"/>
</dbReference>
<evidence type="ECO:0000313" key="10">
    <source>
        <dbReference type="EMBL" id="RGE88913.1"/>
    </source>
</evidence>
<dbReference type="GO" id="GO:0000156">
    <property type="term" value="F:phosphorelay response regulator activity"/>
    <property type="evidence" value="ECO:0007669"/>
    <property type="project" value="TreeGrafter"/>
</dbReference>
<keyword evidence="6" id="KW-0597">Phosphoprotein</keyword>
<feature type="modified residue" description="4-aspartylphosphate" evidence="6">
    <location>
        <position position="53"/>
    </location>
</feature>
<dbReference type="OrthoDB" id="9790442at2"/>
<feature type="domain" description="OmpR/PhoB-type" evidence="9">
    <location>
        <begin position="128"/>
        <end position="226"/>
    </location>
</feature>
<dbReference type="GO" id="GO:0005829">
    <property type="term" value="C:cytosol"/>
    <property type="evidence" value="ECO:0007669"/>
    <property type="project" value="TreeGrafter"/>
</dbReference>
<reference evidence="10 11" key="1">
    <citation type="submission" date="2018-08" db="EMBL/GenBank/DDBJ databases">
        <title>A genome reference for cultivated species of the human gut microbiota.</title>
        <authorList>
            <person name="Zou Y."/>
            <person name="Xue W."/>
            <person name="Luo G."/>
        </authorList>
    </citation>
    <scope>NUCLEOTIDE SEQUENCE [LARGE SCALE GENOMIC DNA]</scope>
    <source>
        <strain evidence="10 11">AF37-2AT</strain>
    </source>
</reference>
<keyword evidence="11" id="KW-1185">Reference proteome</keyword>
<comment type="caution">
    <text evidence="10">The sequence shown here is derived from an EMBL/GenBank/DDBJ whole genome shotgun (WGS) entry which is preliminary data.</text>
</comment>
<dbReference type="SMART" id="SM00448">
    <property type="entry name" value="REC"/>
    <property type="match status" value="1"/>
</dbReference>
<dbReference type="GO" id="GO:0032993">
    <property type="term" value="C:protein-DNA complex"/>
    <property type="evidence" value="ECO:0007669"/>
    <property type="project" value="TreeGrafter"/>
</dbReference>
<dbReference type="CDD" id="cd18159">
    <property type="entry name" value="REC_OmpR_NsrR-like"/>
    <property type="match status" value="1"/>
</dbReference>
<dbReference type="Gene3D" id="3.40.50.2300">
    <property type="match status" value="1"/>
</dbReference>
<feature type="DNA-binding region" description="OmpR/PhoB-type" evidence="7">
    <location>
        <begin position="128"/>
        <end position="226"/>
    </location>
</feature>
<evidence type="ECO:0000256" key="3">
    <source>
        <dbReference type="ARBA" id="ARBA00023125"/>
    </source>
</evidence>
<evidence type="ECO:0000256" key="6">
    <source>
        <dbReference type="PROSITE-ProRule" id="PRU00169"/>
    </source>
</evidence>
<name>A0A3E3K4N7_9FIRM</name>
<dbReference type="InterPro" id="IPR011006">
    <property type="entry name" value="CheY-like_superfamily"/>
</dbReference>
<evidence type="ECO:0000256" key="2">
    <source>
        <dbReference type="ARBA" id="ARBA00023015"/>
    </source>
</evidence>
<dbReference type="InterPro" id="IPR036388">
    <property type="entry name" value="WH-like_DNA-bd_sf"/>
</dbReference>
<evidence type="ECO:0000256" key="7">
    <source>
        <dbReference type="PROSITE-ProRule" id="PRU01091"/>
    </source>
</evidence>
<dbReference type="InterPro" id="IPR001867">
    <property type="entry name" value="OmpR/PhoB-type_DNA-bd"/>
</dbReference>
<dbReference type="GO" id="GO:0006355">
    <property type="term" value="P:regulation of DNA-templated transcription"/>
    <property type="evidence" value="ECO:0007669"/>
    <property type="project" value="InterPro"/>
</dbReference>
<gene>
    <name evidence="10" type="ORF">DW016_05260</name>
</gene>
<evidence type="ECO:0000259" key="8">
    <source>
        <dbReference type="PROSITE" id="PS50110"/>
    </source>
</evidence>
<dbReference type="PROSITE" id="PS50110">
    <property type="entry name" value="RESPONSE_REGULATORY"/>
    <property type="match status" value="1"/>
</dbReference>
<protein>
    <recommendedName>
        <fullName evidence="1">Stage 0 sporulation protein A homolog</fullName>
    </recommendedName>
</protein>
<evidence type="ECO:0000256" key="5">
    <source>
        <dbReference type="ARBA" id="ARBA00024867"/>
    </source>
</evidence>
<dbReference type="Pfam" id="PF00072">
    <property type="entry name" value="Response_reg"/>
    <property type="match status" value="1"/>
</dbReference>
<dbReference type="RefSeq" id="WP_024733532.1">
    <property type="nucleotide sequence ID" value="NZ_BAABYU010000002.1"/>
</dbReference>
<dbReference type="InterPro" id="IPR039420">
    <property type="entry name" value="WalR-like"/>
</dbReference>
<sequence length="226" mass="26189">MKYRILLVEDDETMVDILKRNLEKWGYLVHVAEDFQNVMQEFQDFEPQLVLMDISLPFYNGYYWCGEIRKVSKVPVIFLSSSGDDMNLVMAINLGADDFVAKPFRMEVLTAKIQAVLRRTYTFGTASPSVLTHKGLTLNLDTSVLSYGQEKLELGKNEFGILRTLMEHPGKIIERSVLIRNLWETESFIDDNTLTVNVTRLRRRLEDIGLKNYILTRKGMGYYVEE</sequence>
<keyword evidence="3 7" id="KW-0238">DNA-binding</keyword>
<dbReference type="Proteomes" id="UP000261080">
    <property type="component" value="Unassembled WGS sequence"/>
</dbReference>
<dbReference type="Pfam" id="PF00486">
    <property type="entry name" value="Trans_reg_C"/>
    <property type="match status" value="1"/>
</dbReference>
<dbReference type="InterPro" id="IPR001789">
    <property type="entry name" value="Sig_transdc_resp-reg_receiver"/>
</dbReference>
<feature type="domain" description="Response regulatory" evidence="8">
    <location>
        <begin position="4"/>
        <end position="117"/>
    </location>
</feature>
<comment type="function">
    <text evidence="5">May play the central regulatory role in sporulation. It may be an element of the effector pathway responsible for the activation of sporulation genes in response to nutritional stress. Spo0A may act in concert with spo0H (a sigma factor) to control the expression of some genes that are critical to the sporulation process.</text>
</comment>
<dbReference type="SUPFAM" id="SSF52172">
    <property type="entry name" value="CheY-like"/>
    <property type="match status" value="1"/>
</dbReference>
<dbReference type="SUPFAM" id="SSF46894">
    <property type="entry name" value="C-terminal effector domain of the bipartite response regulators"/>
    <property type="match status" value="1"/>
</dbReference>
<organism evidence="10 11">
    <name type="scientific">Sellimonas intestinalis</name>
    <dbReference type="NCBI Taxonomy" id="1653434"/>
    <lineage>
        <taxon>Bacteria</taxon>
        <taxon>Bacillati</taxon>
        <taxon>Bacillota</taxon>
        <taxon>Clostridia</taxon>
        <taxon>Lachnospirales</taxon>
        <taxon>Lachnospiraceae</taxon>
        <taxon>Sellimonas</taxon>
    </lineage>
</organism>
<dbReference type="GO" id="GO:0000976">
    <property type="term" value="F:transcription cis-regulatory region binding"/>
    <property type="evidence" value="ECO:0007669"/>
    <property type="project" value="TreeGrafter"/>
</dbReference>
<accession>A0A3E3K4N7</accession>
<dbReference type="PROSITE" id="PS51755">
    <property type="entry name" value="OMPR_PHOB"/>
    <property type="match status" value="1"/>
</dbReference>
<dbReference type="SMART" id="SM00862">
    <property type="entry name" value="Trans_reg_C"/>
    <property type="match status" value="1"/>
</dbReference>
<evidence type="ECO:0000259" key="9">
    <source>
        <dbReference type="PROSITE" id="PS51755"/>
    </source>
</evidence>
<proteinExistence type="predicted"/>
<dbReference type="CDD" id="cd00383">
    <property type="entry name" value="trans_reg_C"/>
    <property type="match status" value="1"/>
</dbReference>
<evidence type="ECO:0000313" key="11">
    <source>
        <dbReference type="Proteomes" id="UP000261080"/>
    </source>
</evidence>